<name>A0A919WAP5_9ACTN</name>
<evidence type="ECO:0000256" key="2">
    <source>
        <dbReference type="SAM" id="Phobius"/>
    </source>
</evidence>
<dbReference type="PROSITE" id="PS50883">
    <property type="entry name" value="EAL"/>
    <property type="match status" value="1"/>
</dbReference>
<feature type="transmembrane region" description="Helical" evidence="2">
    <location>
        <begin position="202"/>
        <end position="224"/>
    </location>
</feature>
<dbReference type="CDD" id="cd01948">
    <property type="entry name" value="EAL"/>
    <property type="match status" value="1"/>
</dbReference>
<dbReference type="InterPro" id="IPR043128">
    <property type="entry name" value="Rev_trsase/Diguanyl_cyclase"/>
</dbReference>
<dbReference type="SMART" id="SM00267">
    <property type="entry name" value="GGDEF"/>
    <property type="match status" value="1"/>
</dbReference>
<feature type="transmembrane region" description="Helical" evidence="2">
    <location>
        <begin position="173"/>
        <end position="193"/>
    </location>
</feature>
<dbReference type="SUPFAM" id="SSF141868">
    <property type="entry name" value="EAL domain-like"/>
    <property type="match status" value="1"/>
</dbReference>
<organism evidence="5 6">
    <name type="scientific">Paractinoplanes toevensis</name>
    <dbReference type="NCBI Taxonomy" id="571911"/>
    <lineage>
        <taxon>Bacteria</taxon>
        <taxon>Bacillati</taxon>
        <taxon>Actinomycetota</taxon>
        <taxon>Actinomycetes</taxon>
        <taxon>Micromonosporales</taxon>
        <taxon>Micromonosporaceae</taxon>
        <taxon>Paractinoplanes</taxon>
    </lineage>
</organism>
<keyword evidence="2" id="KW-0812">Transmembrane</keyword>
<feature type="domain" description="GGDEF" evidence="4">
    <location>
        <begin position="366"/>
        <end position="497"/>
    </location>
</feature>
<feature type="transmembrane region" description="Helical" evidence="2">
    <location>
        <begin position="12"/>
        <end position="36"/>
    </location>
</feature>
<evidence type="ECO:0000259" key="3">
    <source>
        <dbReference type="PROSITE" id="PS50883"/>
    </source>
</evidence>
<dbReference type="InterPro" id="IPR000160">
    <property type="entry name" value="GGDEF_dom"/>
</dbReference>
<dbReference type="Gene3D" id="3.30.70.270">
    <property type="match status" value="1"/>
</dbReference>
<accession>A0A919WAP5</accession>
<evidence type="ECO:0000313" key="5">
    <source>
        <dbReference type="EMBL" id="GIM96761.1"/>
    </source>
</evidence>
<dbReference type="RefSeq" id="WP_213012435.1">
    <property type="nucleotide sequence ID" value="NZ_BOQN01000128.1"/>
</dbReference>
<dbReference type="PROSITE" id="PS50887">
    <property type="entry name" value="GGDEF"/>
    <property type="match status" value="1"/>
</dbReference>
<gene>
    <name evidence="5" type="ORF">Ato02nite_085540</name>
</gene>
<protein>
    <submittedName>
        <fullName evidence="5">Uncharacterized protein</fullName>
    </submittedName>
</protein>
<dbReference type="Pfam" id="PF00990">
    <property type="entry name" value="GGDEF"/>
    <property type="match status" value="1"/>
</dbReference>
<dbReference type="SMART" id="SM00052">
    <property type="entry name" value="EAL"/>
    <property type="match status" value="1"/>
</dbReference>
<dbReference type="CDD" id="cd01949">
    <property type="entry name" value="GGDEF"/>
    <property type="match status" value="1"/>
</dbReference>
<feature type="transmembrane region" description="Helical" evidence="2">
    <location>
        <begin position="140"/>
        <end position="161"/>
    </location>
</feature>
<dbReference type="PANTHER" id="PTHR44757">
    <property type="entry name" value="DIGUANYLATE CYCLASE DGCP"/>
    <property type="match status" value="1"/>
</dbReference>
<reference evidence="5 6" key="1">
    <citation type="submission" date="2021-03" db="EMBL/GenBank/DDBJ databases">
        <title>Whole genome shotgun sequence of Actinoplanes toevensis NBRC 105298.</title>
        <authorList>
            <person name="Komaki H."/>
            <person name="Tamura T."/>
        </authorList>
    </citation>
    <scope>NUCLEOTIDE SEQUENCE [LARGE SCALE GENOMIC DNA]</scope>
    <source>
        <strain evidence="5 6">NBRC 105298</strain>
    </source>
</reference>
<feature type="transmembrane region" description="Helical" evidence="2">
    <location>
        <begin position="42"/>
        <end position="63"/>
    </location>
</feature>
<dbReference type="EMBL" id="BOQN01000128">
    <property type="protein sequence ID" value="GIM96761.1"/>
    <property type="molecule type" value="Genomic_DNA"/>
</dbReference>
<sequence>MTQPVVTAGRSRAAAGLVPLLVAGAATAAVCLWLLLHTGDSVLLGYFGGPIALVAAVFSCWRIGSSIRVSRPVRAFWRALSHSAVLLLIGSCVSLALANNNAGLSLVAAAPNVLGIIWVLVAMFRLPLGDSTALGWTRTLLDCVTVAVAGTLIFWYVVLSFAPTGTDLDTRAAAGAVGVLGLLALVIIGKAAVVPNAPVDSLALRLIAVAPIVGVTTAVLLIAGSDGPRLVQSVLTGPLVALAFTAAAWRQRHVMAHPPADTARRHRSLWDMLPLFAVVTTAGLVITVSARQMDGRERAVIIGAVLIVVCVVARQLLGLRENKRLLDGIRTQQVQLERLAMTDPLTGLANRTRFGAALAERLGGHRPVTVLLIDIDDFKTINDTMGPALGDQLLYQVAQRLRNSSAVRELPARLGGDEFAVLIDADDVAVAEDAAARIQQALAEPFRVGEERLLAHASIGVALAGPGDSADEVLRNADIAMYAAKEGGKANWVRFEPRMRQEVVNHARLGSELHNAIIRNELYLLYQPVFDIVTGRLHGAEALVRWKHPTRGFVSPGDFIPVAERSGLIVPLGIWVLREACRQLAAWTAVYGPGAIKAINVNVAVRQLREPGFVDEVAAVLSEHGLLPGNLVIEITESSVADGRQVRETLQALHEMGIRLALDDFGTGQSSLSLLRAFPVDVLKLDKSFVDGIADGEDRGRLAVAAAVAQLAEYLQLSAVAEGIESEAQLDRLRDMGYRLGQGFFMAKPLPPDEAGALMAPEPTGSAPLRGATAL</sequence>
<dbReference type="Pfam" id="PF00563">
    <property type="entry name" value="EAL"/>
    <property type="match status" value="1"/>
</dbReference>
<evidence type="ECO:0000313" key="6">
    <source>
        <dbReference type="Proteomes" id="UP000677082"/>
    </source>
</evidence>
<dbReference type="PANTHER" id="PTHR44757:SF2">
    <property type="entry name" value="BIOFILM ARCHITECTURE MAINTENANCE PROTEIN MBAA"/>
    <property type="match status" value="1"/>
</dbReference>
<dbReference type="InterPro" id="IPR035919">
    <property type="entry name" value="EAL_sf"/>
</dbReference>
<proteinExistence type="predicted"/>
<feature type="region of interest" description="Disordered" evidence="1">
    <location>
        <begin position="755"/>
        <end position="775"/>
    </location>
</feature>
<feature type="domain" description="EAL" evidence="3">
    <location>
        <begin position="506"/>
        <end position="763"/>
    </location>
</feature>
<dbReference type="InterPro" id="IPR052155">
    <property type="entry name" value="Biofilm_reg_signaling"/>
</dbReference>
<keyword evidence="2" id="KW-0472">Membrane</keyword>
<feature type="transmembrane region" description="Helical" evidence="2">
    <location>
        <begin position="75"/>
        <end position="98"/>
    </location>
</feature>
<evidence type="ECO:0000259" key="4">
    <source>
        <dbReference type="PROSITE" id="PS50887"/>
    </source>
</evidence>
<dbReference type="InterPro" id="IPR001633">
    <property type="entry name" value="EAL_dom"/>
</dbReference>
<feature type="transmembrane region" description="Helical" evidence="2">
    <location>
        <begin position="230"/>
        <end position="249"/>
    </location>
</feature>
<dbReference type="InterPro" id="IPR029787">
    <property type="entry name" value="Nucleotide_cyclase"/>
</dbReference>
<feature type="transmembrane region" description="Helical" evidence="2">
    <location>
        <begin position="269"/>
        <end position="287"/>
    </location>
</feature>
<keyword evidence="6" id="KW-1185">Reference proteome</keyword>
<keyword evidence="2" id="KW-1133">Transmembrane helix</keyword>
<dbReference type="AlphaFoldDB" id="A0A919WAP5"/>
<comment type="caution">
    <text evidence="5">The sequence shown here is derived from an EMBL/GenBank/DDBJ whole genome shotgun (WGS) entry which is preliminary data.</text>
</comment>
<feature type="transmembrane region" description="Helical" evidence="2">
    <location>
        <begin position="299"/>
        <end position="317"/>
    </location>
</feature>
<dbReference type="SUPFAM" id="SSF55073">
    <property type="entry name" value="Nucleotide cyclase"/>
    <property type="match status" value="1"/>
</dbReference>
<evidence type="ECO:0000256" key="1">
    <source>
        <dbReference type="SAM" id="MobiDB-lite"/>
    </source>
</evidence>
<feature type="transmembrane region" description="Helical" evidence="2">
    <location>
        <begin position="104"/>
        <end position="128"/>
    </location>
</feature>
<dbReference type="Proteomes" id="UP000677082">
    <property type="component" value="Unassembled WGS sequence"/>
</dbReference>
<dbReference type="Gene3D" id="3.20.20.450">
    <property type="entry name" value="EAL domain"/>
    <property type="match status" value="1"/>
</dbReference>
<dbReference type="NCBIfam" id="TIGR00254">
    <property type="entry name" value="GGDEF"/>
    <property type="match status" value="1"/>
</dbReference>